<dbReference type="EMBL" id="CP036273">
    <property type="protein sequence ID" value="QDU19590.1"/>
    <property type="molecule type" value="Genomic_DNA"/>
</dbReference>
<evidence type="ECO:0008006" key="4">
    <source>
        <dbReference type="Google" id="ProtNLM"/>
    </source>
</evidence>
<dbReference type="KEGG" id="uli:ETAA1_15200"/>
<keyword evidence="1" id="KW-0472">Membrane</keyword>
<keyword evidence="1" id="KW-0812">Transmembrane</keyword>
<dbReference type="AlphaFoldDB" id="A0A517XQ04"/>
<organism evidence="2 3">
    <name type="scientific">Urbifossiella limnaea</name>
    <dbReference type="NCBI Taxonomy" id="2528023"/>
    <lineage>
        <taxon>Bacteria</taxon>
        <taxon>Pseudomonadati</taxon>
        <taxon>Planctomycetota</taxon>
        <taxon>Planctomycetia</taxon>
        <taxon>Gemmatales</taxon>
        <taxon>Gemmataceae</taxon>
        <taxon>Urbifossiella</taxon>
    </lineage>
</organism>
<keyword evidence="1" id="KW-1133">Transmembrane helix</keyword>
<proteinExistence type="predicted"/>
<evidence type="ECO:0000313" key="3">
    <source>
        <dbReference type="Proteomes" id="UP000319576"/>
    </source>
</evidence>
<name>A0A517XQ04_9BACT</name>
<reference evidence="2 3" key="1">
    <citation type="submission" date="2019-02" db="EMBL/GenBank/DDBJ databases">
        <title>Deep-cultivation of Planctomycetes and their phenomic and genomic characterization uncovers novel biology.</title>
        <authorList>
            <person name="Wiegand S."/>
            <person name="Jogler M."/>
            <person name="Boedeker C."/>
            <person name="Pinto D."/>
            <person name="Vollmers J."/>
            <person name="Rivas-Marin E."/>
            <person name="Kohn T."/>
            <person name="Peeters S.H."/>
            <person name="Heuer A."/>
            <person name="Rast P."/>
            <person name="Oberbeckmann S."/>
            <person name="Bunk B."/>
            <person name="Jeske O."/>
            <person name="Meyerdierks A."/>
            <person name="Storesund J.E."/>
            <person name="Kallscheuer N."/>
            <person name="Luecker S."/>
            <person name="Lage O.M."/>
            <person name="Pohl T."/>
            <person name="Merkel B.J."/>
            <person name="Hornburger P."/>
            <person name="Mueller R.-W."/>
            <person name="Bruemmer F."/>
            <person name="Labrenz M."/>
            <person name="Spormann A.M."/>
            <person name="Op den Camp H."/>
            <person name="Overmann J."/>
            <person name="Amann R."/>
            <person name="Jetten M.S.M."/>
            <person name="Mascher T."/>
            <person name="Medema M.H."/>
            <person name="Devos D.P."/>
            <person name="Kaster A.-K."/>
            <person name="Ovreas L."/>
            <person name="Rohde M."/>
            <person name="Galperin M.Y."/>
            <person name="Jogler C."/>
        </authorList>
    </citation>
    <scope>NUCLEOTIDE SEQUENCE [LARGE SCALE GENOMIC DNA]</scope>
    <source>
        <strain evidence="2 3">ETA_A1</strain>
    </source>
</reference>
<accession>A0A517XQ04</accession>
<dbReference type="Gene3D" id="3.30.70.100">
    <property type="match status" value="1"/>
</dbReference>
<keyword evidence="3" id="KW-1185">Reference proteome</keyword>
<dbReference type="RefSeq" id="WP_145235782.1">
    <property type="nucleotide sequence ID" value="NZ_CP036273.1"/>
</dbReference>
<feature type="transmembrane region" description="Helical" evidence="1">
    <location>
        <begin position="26"/>
        <end position="47"/>
    </location>
</feature>
<dbReference type="Proteomes" id="UP000319576">
    <property type="component" value="Chromosome"/>
</dbReference>
<protein>
    <recommendedName>
        <fullName evidence="4">HMA domain-containing protein</fullName>
    </recommendedName>
</protein>
<gene>
    <name evidence="2" type="ORF">ETAA1_15200</name>
</gene>
<sequence length="138" mass="14239">MNSASDPPFDSIPVVTLRPAAGDGRLRAAIVVLLALVGVGTAVGYAVRPSREVPADTPRVVVDVIGMHCPLQCGPRAAGAVESLPWAIPGSVTANIRTGVVTFAVTDPAAADEGEVRRVIEGVGYRVRSVHLPARPAE</sequence>
<evidence type="ECO:0000256" key="1">
    <source>
        <dbReference type="SAM" id="Phobius"/>
    </source>
</evidence>
<evidence type="ECO:0000313" key="2">
    <source>
        <dbReference type="EMBL" id="QDU19590.1"/>
    </source>
</evidence>